<organism evidence="3 4">
    <name type="scientific">Bacillus amyloliquefaciens (strain ATCC 23350 / DSM 7 / BCRC 11601 / CCUG 28519 / NBRC 15535 / NRRL B-14393 / F)</name>
    <dbReference type="NCBI Taxonomy" id="692420"/>
    <lineage>
        <taxon>Bacteria</taxon>
        <taxon>Bacillati</taxon>
        <taxon>Bacillota</taxon>
        <taxon>Bacilli</taxon>
        <taxon>Bacillales</taxon>
        <taxon>Bacillaceae</taxon>
        <taxon>Bacillus</taxon>
        <taxon>Bacillus amyloliquefaciens group</taxon>
    </lineage>
</organism>
<dbReference type="AlphaFoldDB" id="A0A9P1JHU1"/>
<proteinExistence type="inferred from homology"/>
<sequence length="137" mass="16050">MDQNENDKRYLERNEDIISHAMDHFFQSGTFSELMQGFQHLVNSAFTEAQVTIDVREEPAGLSVDISIPQTFRDGDMLVETKERYLHVTIRHDHKQAHSSHMSSSMTRTVVLPYEVREEDMETSWNEQTLTLFFPKK</sequence>
<keyword evidence="4" id="KW-1185">Reference proteome</keyword>
<evidence type="ECO:0000259" key="2">
    <source>
        <dbReference type="PROSITE" id="PS01031"/>
    </source>
</evidence>
<protein>
    <recommendedName>
        <fullName evidence="2">SHSP domain-containing protein</fullName>
    </recommendedName>
</protein>
<dbReference type="EMBL" id="FN597644">
    <property type="protein sequence ID" value="CBI43250.1"/>
    <property type="molecule type" value="Genomic_DNA"/>
</dbReference>
<dbReference type="CDD" id="cd06464">
    <property type="entry name" value="ACD_sHsps-like"/>
    <property type="match status" value="1"/>
</dbReference>
<gene>
    <name evidence="3" type="primary">ypqA</name>
    <name evidence="3" type="ordered locus">BAMF_2124</name>
</gene>
<name>A0A9P1JHU1_BACAS</name>
<feature type="domain" description="SHSP" evidence="2">
    <location>
        <begin position="44"/>
        <end position="137"/>
    </location>
</feature>
<dbReference type="PROSITE" id="PS01031">
    <property type="entry name" value="SHSP"/>
    <property type="match status" value="1"/>
</dbReference>
<dbReference type="Proteomes" id="UP000006562">
    <property type="component" value="Chromosome"/>
</dbReference>
<dbReference type="SUPFAM" id="SSF49764">
    <property type="entry name" value="HSP20-like chaperones"/>
    <property type="match status" value="1"/>
</dbReference>
<accession>A0A9P1JHU1</accession>
<evidence type="ECO:0000256" key="1">
    <source>
        <dbReference type="PROSITE-ProRule" id="PRU00285"/>
    </source>
</evidence>
<dbReference type="RefSeq" id="WP_013352639.1">
    <property type="nucleotide sequence ID" value="NC_014551.1"/>
</dbReference>
<evidence type="ECO:0000313" key="4">
    <source>
        <dbReference type="Proteomes" id="UP000006562"/>
    </source>
</evidence>
<dbReference type="InterPro" id="IPR002068">
    <property type="entry name" value="A-crystallin/Hsp20_dom"/>
</dbReference>
<reference evidence="4" key="2">
    <citation type="journal article" date="2011" name="J. Biotechnol.">
        <title>Genome sequence of B. amyloliquefaciens type strain DSM7(T) reveals differences to plant-associated B. amyloliquefaciens FZB42.</title>
        <authorList>
            <person name="Ruckert C."/>
            <person name="Blom J."/>
            <person name="Chen X."/>
            <person name="Reva O."/>
            <person name="Borriss R."/>
        </authorList>
    </citation>
    <scope>NUCLEOTIDE SEQUENCE [LARGE SCALE GENOMIC DNA]</scope>
    <source>
        <strain evidence="4">DSM 7</strain>
    </source>
</reference>
<dbReference type="InterPro" id="IPR008978">
    <property type="entry name" value="HSP20-like_chaperone"/>
</dbReference>
<reference evidence="3 4" key="1">
    <citation type="journal article" date="2011" name="Int. J. Syst. Evol. Microbiol.">
        <title>Relationship of Bacillus amyloliquefaciens clades associated with strains DSM 7T and FZB42T: a proposal for Bacillus amyloliquefaciens subsp. amyloliquefaciens subsp. nov. and Bacillus amyloliquefaciens subsp. plantarum subsp. nov. based on complete genome sequence comparisons.</title>
        <authorList>
            <person name="Borriss R."/>
            <person name="Chen X.H."/>
            <person name="Rueckert C."/>
            <person name="Blom J."/>
            <person name="Becker A."/>
            <person name="Baumgarth B."/>
            <person name="Fan B."/>
            <person name="Pukall R."/>
            <person name="Schumann P."/>
            <person name="Sproer C."/>
            <person name="Junge H."/>
            <person name="Vater J."/>
            <person name="Puhler A."/>
            <person name="Klenk H.P."/>
        </authorList>
    </citation>
    <scope>NUCLEOTIDE SEQUENCE [LARGE SCALE GENOMIC DNA]</scope>
    <source>
        <strain evidence="4">DSM 7</strain>
    </source>
</reference>
<comment type="similarity">
    <text evidence="1">Belongs to the small heat shock protein (HSP20) family.</text>
</comment>
<dbReference type="Gene3D" id="2.60.40.790">
    <property type="match status" value="1"/>
</dbReference>
<dbReference type="KEGG" id="bao:BAMF_2124"/>
<evidence type="ECO:0000313" key="3">
    <source>
        <dbReference type="EMBL" id="CBI43250.1"/>
    </source>
</evidence>